<gene>
    <name evidence="15" type="primary">Ddc-002</name>
</gene>
<dbReference type="CDD" id="cd06450">
    <property type="entry name" value="DOPA_deC_like"/>
    <property type="match status" value="1"/>
</dbReference>
<dbReference type="InterPro" id="IPR021115">
    <property type="entry name" value="Pyridoxal-P_BS"/>
</dbReference>
<evidence type="ECO:0000256" key="9">
    <source>
        <dbReference type="ARBA" id="ARBA00037889"/>
    </source>
</evidence>
<dbReference type="EMBL" id="LR784401">
    <property type="protein sequence ID" value="CAB3236617.1"/>
    <property type="molecule type" value="mRNA"/>
</dbReference>
<dbReference type="Gene3D" id="3.40.640.10">
    <property type="entry name" value="Type I PLP-dependent aspartate aminotransferase-like (Major domain)"/>
    <property type="match status" value="1"/>
</dbReference>
<dbReference type="GO" id="GO:0005737">
    <property type="term" value="C:cytoplasm"/>
    <property type="evidence" value="ECO:0007669"/>
    <property type="project" value="TreeGrafter"/>
</dbReference>
<dbReference type="InterPro" id="IPR015422">
    <property type="entry name" value="PyrdxlP-dep_Trfase_small"/>
</dbReference>
<evidence type="ECO:0000256" key="3">
    <source>
        <dbReference type="ARBA" id="ARBA00011738"/>
    </source>
</evidence>
<comment type="function">
    <text evidence="8">Catalyzes the decarboxylation of L-3,4-dihydroxyphenylalanine (DOPA) to dopamine and L-5-hydroxytryptophan to serotonin.</text>
</comment>
<comment type="pathway">
    <text evidence="9">Catecholamine biosynthesis; dopamine biosynthesis; dopamine from L-tyrosine: step 2/2.</text>
</comment>
<evidence type="ECO:0000256" key="2">
    <source>
        <dbReference type="ARBA" id="ARBA00009533"/>
    </source>
</evidence>
<comment type="cofactor">
    <cofactor evidence="1 13 14">
        <name>pyridoxal 5'-phosphate</name>
        <dbReference type="ChEBI" id="CHEBI:597326"/>
    </cofactor>
</comment>
<feature type="modified residue" description="N6-(pyridoxal phosphate)lysine" evidence="13">
    <location>
        <position position="323"/>
    </location>
</feature>
<dbReference type="GO" id="GO:0030170">
    <property type="term" value="F:pyridoxal phosphate binding"/>
    <property type="evidence" value="ECO:0007669"/>
    <property type="project" value="InterPro"/>
</dbReference>
<dbReference type="PRINTS" id="PR00800">
    <property type="entry name" value="YHDCRBOXLASE"/>
</dbReference>
<dbReference type="GO" id="GO:0042427">
    <property type="term" value="P:serotonin biosynthetic process"/>
    <property type="evidence" value="ECO:0007669"/>
    <property type="project" value="TreeGrafter"/>
</dbReference>
<evidence type="ECO:0000256" key="4">
    <source>
        <dbReference type="ARBA" id="ARBA00022584"/>
    </source>
</evidence>
<keyword evidence="7 14" id="KW-0456">Lyase</keyword>
<dbReference type="InterPro" id="IPR010977">
    <property type="entry name" value="Aromatic_deC"/>
</dbReference>
<dbReference type="InterPro" id="IPR015424">
    <property type="entry name" value="PyrdxlP-dep_Trfase"/>
</dbReference>
<dbReference type="GO" id="GO:0019752">
    <property type="term" value="P:carboxylic acid metabolic process"/>
    <property type="evidence" value="ECO:0007669"/>
    <property type="project" value="InterPro"/>
</dbReference>
<dbReference type="FunFam" id="3.40.640.10:FF:000025">
    <property type="entry name" value="Histidine decarboxylase"/>
    <property type="match status" value="1"/>
</dbReference>
<dbReference type="Pfam" id="PF00282">
    <property type="entry name" value="Pyridoxal_deC"/>
    <property type="match status" value="1"/>
</dbReference>
<evidence type="ECO:0000256" key="1">
    <source>
        <dbReference type="ARBA" id="ARBA00001933"/>
    </source>
</evidence>
<proteinExistence type="evidence at transcript level"/>
<dbReference type="PANTHER" id="PTHR11999">
    <property type="entry name" value="GROUP II PYRIDOXAL-5-PHOSPHATE DECARBOXYLASE"/>
    <property type="match status" value="1"/>
</dbReference>
<dbReference type="PANTHER" id="PTHR11999:SF167">
    <property type="entry name" value="AROMATIC-L-AMINO-ACID DECARBOXYLASE"/>
    <property type="match status" value="1"/>
</dbReference>
<evidence type="ECO:0000256" key="12">
    <source>
        <dbReference type="ARBA" id="ARBA00041275"/>
    </source>
</evidence>
<dbReference type="InterPro" id="IPR002129">
    <property type="entry name" value="PyrdxlP-dep_de-COase"/>
</dbReference>
<dbReference type="GO" id="GO:0004058">
    <property type="term" value="F:aromatic-L-amino-acid decarboxylase activity"/>
    <property type="evidence" value="ECO:0007669"/>
    <property type="project" value="UniProtKB-EC"/>
</dbReference>
<comment type="subunit">
    <text evidence="3">Homodimer.</text>
</comment>
<dbReference type="AlphaFoldDB" id="A0A6F9DBE7"/>
<sequence>MNYINGEVNNSEVNSYPHLGLQHDDFRSAAHALVDRIIDYYGTLAERQTFPNVKPGFMRTLLPGQAPEEAENWPQVFSDVEKVIMKGSTHWNSAGFLAFFPCGTSYPALLGDLLSGAANPIGFSWASSPACTELETVMMDWLAKALNLPEFYLHNGIGPGGGVIEGLASEATLMTLSSARSKAIRTQLSLHPNQTHHDIAKRLVAYSSNLSNSSVEKAGKIALVHLKLLDADKDGSLRGETLLAAIEIDKKNGKIPIYVCASLGTTACCTFDDLTEVGPICEKEGMWLHVDAAYAGSALLCPEFQYIRKGLEFTTSFNFNPHKWMMVNYDCSALWFKNSSHAVNALNVDPIYLQHEEMGSAIDYMHWQIGLGRRFRAIKIWFVLRMVGLEGLRSHVRRGVAEAKHLEGLVKKDSRYEILFPVTLGLVCFRLKIETFDEEKTNELNRKVYEAIHADRRFFITPASVGGKFFIRIATGHVNCSTAKLDECWNVIQDVTENLLGSSPHLDEYTADCSR</sequence>
<name>A0A6F9DBE7_9ASCI</name>
<keyword evidence="6 13" id="KW-0663">Pyridoxal phosphate</keyword>
<accession>A0A6F9DBE7</accession>
<dbReference type="Gene3D" id="1.20.1340.10">
    <property type="entry name" value="dopa decarboxylase, N-terminal domain"/>
    <property type="match status" value="1"/>
</dbReference>
<evidence type="ECO:0000256" key="10">
    <source>
        <dbReference type="ARBA" id="ARBA00038886"/>
    </source>
</evidence>
<evidence type="ECO:0000313" key="15">
    <source>
        <dbReference type="EMBL" id="CAB3236617.1"/>
    </source>
</evidence>
<dbReference type="SUPFAM" id="SSF53383">
    <property type="entry name" value="PLP-dependent transferases"/>
    <property type="match status" value="1"/>
</dbReference>
<reference evidence="15" key="1">
    <citation type="submission" date="2020-04" db="EMBL/GenBank/DDBJ databases">
        <authorList>
            <person name="Neveu A P."/>
        </authorList>
    </citation>
    <scope>NUCLEOTIDE SEQUENCE</scope>
    <source>
        <tissue evidence="15">Whole embryo</tissue>
    </source>
</reference>
<evidence type="ECO:0000256" key="13">
    <source>
        <dbReference type="PIRSR" id="PIRSR602129-50"/>
    </source>
</evidence>
<protein>
    <recommendedName>
        <fullName evidence="11">Aromatic-L-amino-acid decarboxylase</fullName>
        <ecNumber evidence="10">4.1.1.28</ecNumber>
    </recommendedName>
    <alternativeName>
        <fullName evidence="12">DOPA decarboxylase</fullName>
    </alternativeName>
</protein>
<dbReference type="GO" id="GO:0042423">
    <property type="term" value="P:catecholamine biosynthetic process"/>
    <property type="evidence" value="ECO:0007669"/>
    <property type="project" value="UniProtKB-KW"/>
</dbReference>
<dbReference type="GO" id="GO:0006520">
    <property type="term" value="P:amino acid metabolic process"/>
    <property type="evidence" value="ECO:0007669"/>
    <property type="project" value="InterPro"/>
</dbReference>
<keyword evidence="4" id="KW-0127">Catecholamine biosynthesis</keyword>
<evidence type="ECO:0000256" key="7">
    <source>
        <dbReference type="ARBA" id="ARBA00023239"/>
    </source>
</evidence>
<keyword evidence="5" id="KW-0210">Decarboxylase</keyword>
<evidence type="ECO:0000256" key="11">
    <source>
        <dbReference type="ARBA" id="ARBA00040968"/>
    </source>
</evidence>
<dbReference type="Gene3D" id="3.90.1150.10">
    <property type="entry name" value="Aspartate Aminotransferase, domain 1"/>
    <property type="match status" value="1"/>
</dbReference>
<evidence type="ECO:0000256" key="5">
    <source>
        <dbReference type="ARBA" id="ARBA00022793"/>
    </source>
</evidence>
<evidence type="ECO:0000256" key="14">
    <source>
        <dbReference type="RuleBase" id="RU000382"/>
    </source>
</evidence>
<dbReference type="InterPro" id="IPR015421">
    <property type="entry name" value="PyrdxlP-dep_Trfase_major"/>
</dbReference>
<comment type="similarity">
    <text evidence="2 14">Belongs to the group II decarboxylase family.</text>
</comment>
<evidence type="ECO:0000256" key="8">
    <source>
        <dbReference type="ARBA" id="ARBA00037256"/>
    </source>
</evidence>
<dbReference type="EC" id="4.1.1.28" evidence="10"/>
<evidence type="ECO:0000256" key="6">
    <source>
        <dbReference type="ARBA" id="ARBA00022898"/>
    </source>
</evidence>
<organism evidence="15">
    <name type="scientific">Phallusia mammillata</name>
    <dbReference type="NCBI Taxonomy" id="59560"/>
    <lineage>
        <taxon>Eukaryota</taxon>
        <taxon>Metazoa</taxon>
        <taxon>Chordata</taxon>
        <taxon>Tunicata</taxon>
        <taxon>Ascidiacea</taxon>
        <taxon>Phlebobranchia</taxon>
        <taxon>Ascidiidae</taxon>
        <taxon>Phallusia</taxon>
    </lineage>
</organism>
<dbReference type="PROSITE" id="PS00392">
    <property type="entry name" value="DDC_GAD_HDC_YDC"/>
    <property type="match status" value="1"/>
</dbReference>